<evidence type="ECO:0000313" key="1">
    <source>
        <dbReference type="EMBL" id="MDX5931756.1"/>
    </source>
</evidence>
<comment type="caution">
    <text evidence="1">The sequence shown here is derived from an EMBL/GenBank/DDBJ whole genome shotgun (WGS) entry which is preliminary data.</text>
</comment>
<dbReference type="RefSeq" id="WP_319614648.1">
    <property type="nucleotide sequence ID" value="NZ_JAWXYB010000018.1"/>
</dbReference>
<dbReference type="EMBL" id="JAWXYB010000018">
    <property type="protein sequence ID" value="MDX5931756.1"/>
    <property type="molecule type" value="Genomic_DNA"/>
</dbReference>
<accession>A0AAW9DSY9</accession>
<name>A0AAW9DSY9_ACIAO</name>
<dbReference type="AlphaFoldDB" id="A0AAW9DSY9"/>
<protein>
    <submittedName>
        <fullName evidence="1">Uncharacterized protein</fullName>
    </submittedName>
</protein>
<evidence type="ECO:0000313" key="2">
    <source>
        <dbReference type="Proteomes" id="UP001279553"/>
    </source>
</evidence>
<gene>
    <name evidence="1" type="ORF">SIL87_13380</name>
</gene>
<organism evidence="1 2">
    <name type="scientific">Acidiphilium acidophilum</name>
    <name type="common">Thiobacillus acidophilus</name>
    <dbReference type="NCBI Taxonomy" id="76588"/>
    <lineage>
        <taxon>Bacteria</taxon>
        <taxon>Pseudomonadati</taxon>
        <taxon>Pseudomonadota</taxon>
        <taxon>Alphaproteobacteria</taxon>
        <taxon>Acetobacterales</taxon>
        <taxon>Acidocellaceae</taxon>
        <taxon>Acidiphilium</taxon>
    </lineage>
</organism>
<keyword evidence="2" id="KW-1185">Reference proteome</keyword>
<proteinExistence type="predicted"/>
<dbReference type="Proteomes" id="UP001279553">
    <property type="component" value="Unassembled WGS sequence"/>
</dbReference>
<reference evidence="1 2" key="1">
    <citation type="submission" date="2023-11" db="EMBL/GenBank/DDBJ databases">
        <title>MicrobeMod: A computational toolkit for identifying prokaryotic methylation and restriction-modification with nanopore sequencing.</title>
        <authorList>
            <person name="Crits-Christoph A."/>
            <person name="Kang S.C."/>
            <person name="Lee H."/>
            <person name="Ostrov N."/>
        </authorList>
    </citation>
    <scope>NUCLEOTIDE SEQUENCE [LARGE SCALE GENOMIC DNA]</scope>
    <source>
        <strain evidence="1 2">DSMZ 700</strain>
    </source>
</reference>
<sequence>MITPPRYPITEPIPPDHIYEDGQDELLEDHPDLLKIANRYGIKDDDPVWLLVQAVADAERAASGATGAIIALEAARQLLDSMPARIEESAASAAARLEGDLSTWGTTAAAIVSARLKSMLIDLMPEVERHSKASMNALSTIVDTLSLDITSIEAKMRAAFASAQSRYRDDLADTARTLIQAELVKTTRR</sequence>